<dbReference type="EMBL" id="MCFA01000182">
    <property type="protein sequence ID" value="ORY00555.1"/>
    <property type="molecule type" value="Genomic_DNA"/>
</dbReference>
<accession>A0A1Y1YSK1</accession>
<evidence type="ECO:0000256" key="1">
    <source>
        <dbReference type="SAM" id="Phobius"/>
    </source>
</evidence>
<dbReference type="AlphaFoldDB" id="A0A1Y1YSK1"/>
<organism evidence="2 3">
    <name type="scientific">Clohesyomyces aquaticus</name>
    <dbReference type="NCBI Taxonomy" id="1231657"/>
    <lineage>
        <taxon>Eukaryota</taxon>
        <taxon>Fungi</taxon>
        <taxon>Dikarya</taxon>
        <taxon>Ascomycota</taxon>
        <taxon>Pezizomycotina</taxon>
        <taxon>Dothideomycetes</taxon>
        <taxon>Pleosporomycetidae</taxon>
        <taxon>Pleosporales</taxon>
        <taxon>Lindgomycetaceae</taxon>
        <taxon>Clohesyomyces</taxon>
    </lineage>
</organism>
<protein>
    <submittedName>
        <fullName evidence="2">Uncharacterized protein</fullName>
    </submittedName>
</protein>
<keyword evidence="1" id="KW-0812">Transmembrane</keyword>
<dbReference type="Proteomes" id="UP000193144">
    <property type="component" value="Unassembled WGS sequence"/>
</dbReference>
<evidence type="ECO:0000313" key="2">
    <source>
        <dbReference type="EMBL" id="ORY00555.1"/>
    </source>
</evidence>
<feature type="transmembrane region" description="Helical" evidence="1">
    <location>
        <begin position="64"/>
        <end position="88"/>
    </location>
</feature>
<keyword evidence="1" id="KW-0472">Membrane</keyword>
<feature type="transmembrane region" description="Helical" evidence="1">
    <location>
        <begin position="23"/>
        <end position="43"/>
    </location>
</feature>
<feature type="transmembrane region" description="Helical" evidence="1">
    <location>
        <begin position="100"/>
        <end position="122"/>
    </location>
</feature>
<sequence length="124" mass="14670">MTCSQWFSQNERYNPIEALRSGFSNSAFLCIIFSFGVYWKLSFHYGTEWKRGIPISIPIFSAEFFFCLIYFLRVLFLILLITWATVFHSTSSFSRAPLPIGYLGIFLRSTFFTRHLFFRVLFLL</sequence>
<comment type="caution">
    <text evidence="2">The sequence shown here is derived from an EMBL/GenBank/DDBJ whole genome shotgun (WGS) entry which is preliminary data.</text>
</comment>
<evidence type="ECO:0000313" key="3">
    <source>
        <dbReference type="Proteomes" id="UP000193144"/>
    </source>
</evidence>
<name>A0A1Y1YSK1_9PLEO</name>
<proteinExistence type="predicted"/>
<reference evidence="2 3" key="1">
    <citation type="submission" date="2016-07" db="EMBL/GenBank/DDBJ databases">
        <title>Pervasive Adenine N6-methylation of Active Genes in Fungi.</title>
        <authorList>
            <consortium name="DOE Joint Genome Institute"/>
            <person name="Mondo S.J."/>
            <person name="Dannebaum R.O."/>
            <person name="Kuo R.C."/>
            <person name="Labutti K."/>
            <person name="Haridas S."/>
            <person name="Kuo A."/>
            <person name="Salamov A."/>
            <person name="Ahrendt S.R."/>
            <person name="Lipzen A."/>
            <person name="Sullivan W."/>
            <person name="Andreopoulos W.B."/>
            <person name="Clum A."/>
            <person name="Lindquist E."/>
            <person name="Daum C."/>
            <person name="Ramamoorthy G.K."/>
            <person name="Gryganskyi A."/>
            <person name="Culley D."/>
            <person name="Magnuson J.K."/>
            <person name="James T.Y."/>
            <person name="O'Malley M.A."/>
            <person name="Stajich J.E."/>
            <person name="Spatafora J.W."/>
            <person name="Visel A."/>
            <person name="Grigoriev I.V."/>
        </authorList>
    </citation>
    <scope>NUCLEOTIDE SEQUENCE [LARGE SCALE GENOMIC DNA]</scope>
    <source>
        <strain evidence="2 3">CBS 115471</strain>
    </source>
</reference>
<keyword evidence="1" id="KW-1133">Transmembrane helix</keyword>
<gene>
    <name evidence="2" type="ORF">BCR34DRAFT_111514</name>
</gene>
<keyword evidence="3" id="KW-1185">Reference proteome</keyword>